<dbReference type="PANTHER" id="PTHR21255">
    <property type="entry name" value="T-COMPLEX-ASSOCIATED-TESTIS-EXPRESSED 1/ DYNEIN LIGHT CHAIN"/>
    <property type="match status" value="1"/>
</dbReference>
<dbReference type="Gene3D" id="3.30.1140.40">
    <property type="entry name" value="Tctex-1"/>
    <property type="match status" value="1"/>
</dbReference>
<reference evidence="2 3" key="1">
    <citation type="submission" date="2022-12" db="EMBL/GenBank/DDBJ databases">
        <title>Chromosome-level genome of Tegillarca granosa.</title>
        <authorList>
            <person name="Kim J."/>
        </authorList>
    </citation>
    <scope>NUCLEOTIDE SEQUENCE [LARGE SCALE GENOMIC DNA]</scope>
    <source>
        <strain evidence="2">Teg-2019</strain>
        <tissue evidence="2">Adductor muscle</tissue>
    </source>
</reference>
<sequence length="154" mass="17824">MTDTAPAPEETTTASNTYIIRPNFQHNISYPSCRTLLCKIGLGHYLMSNKLISIFRPIIVKECLHNVLNDHLTGKTYDAQETTDLTKTIADDIKLKLKEMMKMYRMGCRCFWDSDTDSYAEDIFMNVVPFSKESWDSELQVLTHITLQYDIAYH</sequence>
<keyword evidence="3" id="KW-1185">Reference proteome</keyword>
<name>A0ABQ9F044_TEGGR</name>
<organism evidence="2 3">
    <name type="scientific">Tegillarca granosa</name>
    <name type="common">Malaysian cockle</name>
    <name type="synonym">Anadara granosa</name>
    <dbReference type="NCBI Taxonomy" id="220873"/>
    <lineage>
        <taxon>Eukaryota</taxon>
        <taxon>Metazoa</taxon>
        <taxon>Spiralia</taxon>
        <taxon>Lophotrochozoa</taxon>
        <taxon>Mollusca</taxon>
        <taxon>Bivalvia</taxon>
        <taxon>Autobranchia</taxon>
        <taxon>Pteriomorphia</taxon>
        <taxon>Arcoida</taxon>
        <taxon>Arcoidea</taxon>
        <taxon>Arcidae</taxon>
        <taxon>Tegillarca</taxon>
    </lineage>
</organism>
<evidence type="ECO:0000256" key="1">
    <source>
        <dbReference type="ARBA" id="ARBA00005361"/>
    </source>
</evidence>
<dbReference type="InterPro" id="IPR005334">
    <property type="entry name" value="Tctex-1-like"/>
</dbReference>
<accession>A0ABQ9F044</accession>
<protein>
    <submittedName>
        <fullName evidence="2">Uncharacterized protein</fullName>
    </submittedName>
</protein>
<evidence type="ECO:0000313" key="3">
    <source>
        <dbReference type="Proteomes" id="UP001217089"/>
    </source>
</evidence>
<dbReference type="CDD" id="cd21459">
    <property type="entry name" value="DLC-like_TCTEX1D2"/>
    <property type="match status" value="1"/>
</dbReference>
<dbReference type="InterPro" id="IPR038586">
    <property type="entry name" value="Tctex-1-like_sf"/>
</dbReference>
<proteinExistence type="inferred from homology"/>
<dbReference type="EMBL" id="JARBDR010000640">
    <property type="protein sequence ID" value="KAJ8310794.1"/>
    <property type="molecule type" value="Genomic_DNA"/>
</dbReference>
<comment type="caution">
    <text evidence="2">The sequence shown here is derived from an EMBL/GenBank/DDBJ whole genome shotgun (WGS) entry which is preliminary data.</text>
</comment>
<dbReference type="Pfam" id="PF03645">
    <property type="entry name" value="Tctex-1"/>
    <property type="match status" value="1"/>
</dbReference>
<comment type="similarity">
    <text evidence="1">Belongs to the dynein light chain Tctex-type family.</text>
</comment>
<dbReference type="PANTHER" id="PTHR21255:SF7">
    <property type="entry name" value="DYNEIN LIGHT CHAIN TCTEX-TYPE PROTEIN 2B"/>
    <property type="match status" value="1"/>
</dbReference>
<gene>
    <name evidence="2" type="ORF">KUTeg_012659</name>
</gene>
<dbReference type="Proteomes" id="UP001217089">
    <property type="component" value="Unassembled WGS sequence"/>
</dbReference>
<evidence type="ECO:0000313" key="2">
    <source>
        <dbReference type="EMBL" id="KAJ8310794.1"/>
    </source>
</evidence>